<sequence length="69" mass="7382">MAIRIGQSQVHASGQGSDDAVGNSPGVRRKLTEGIGSLPGWRKGVRQKKTETDRKIVGLPGVGKVLKWM</sequence>
<name>A0A426WWK7_ENSVE</name>
<protein>
    <submittedName>
        <fullName evidence="2">Uncharacterized protein</fullName>
    </submittedName>
</protein>
<dbReference type="Proteomes" id="UP000287651">
    <property type="component" value="Unassembled WGS sequence"/>
</dbReference>
<dbReference type="AlphaFoldDB" id="A0A426WWK7"/>
<gene>
    <name evidence="2" type="ORF">B296_00052006</name>
</gene>
<feature type="compositionally biased region" description="Polar residues" evidence="1">
    <location>
        <begin position="1"/>
        <end position="16"/>
    </location>
</feature>
<organism evidence="2 3">
    <name type="scientific">Ensete ventricosum</name>
    <name type="common">Abyssinian banana</name>
    <name type="synonym">Musa ensete</name>
    <dbReference type="NCBI Taxonomy" id="4639"/>
    <lineage>
        <taxon>Eukaryota</taxon>
        <taxon>Viridiplantae</taxon>
        <taxon>Streptophyta</taxon>
        <taxon>Embryophyta</taxon>
        <taxon>Tracheophyta</taxon>
        <taxon>Spermatophyta</taxon>
        <taxon>Magnoliopsida</taxon>
        <taxon>Liliopsida</taxon>
        <taxon>Zingiberales</taxon>
        <taxon>Musaceae</taxon>
        <taxon>Ensete</taxon>
    </lineage>
</organism>
<reference evidence="2 3" key="1">
    <citation type="journal article" date="2014" name="Agronomy (Basel)">
        <title>A Draft Genome Sequence for Ensete ventricosum, the Drought-Tolerant Tree Against Hunger.</title>
        <authorList>
            <person name="Harrison J."/>
            <person name="Moore K.A."/>
            <person name="Paszkiewicz K."/>
            <person name="Jones T."/>
            <person name="Grant M."/>
            <person name="Ambacheew D."/>
            <person name="Muzemil S."/>
            <person name="Studholme D.J."/>
        </authorList>
    </citation>
    <scope>NUCLEOTIDE SEQUENCE [LARGE SCALE GENOMIC DNA]</scope>
</reference>
<feature type="region of interest" description="Disordered" evidence="1">
    <location>
        <begin position="1"/>
        <end position="52"/>
    </location>
</feature>
<dbReference type="EMBL" id="AMZH03037667">
    <property type="protein sequence ID" value="RRT31608.1"/>
    <property type="molecule type" value="Genomic_DNA"/>
</dbReference>
<evidence type="ECO:0000256" key="1">
    <source>
        <dbReference type="SAM" id="MobiDB-lite"/>
    </source>
</evidence>
<evidence type="ECO:0000313" key="2">
    <source>
        <dbReference type="EMBL" id="RRT31608.1"/>
    </source>
</evidence>
<accession>A0A426WWK7</accession>
<comment type="caution">
    <text evidence="2">The sequence shown here is derived from an EMBL/GenBank/DDBJ whole genome shotgun (WGS) entry which is preliminary data.</text>
</comment>
<evidence type="ECO:0000313" key="3">
    <source>
        <dbReference type="Proteomes" id="UP000287651"/>
    </source>
</evidence>
<proteinExistence type="predicted"/>